<dbReference type="Pfam" id="PF08450">
    <property type="entry name" value="SGL"/>
    <property type="match status" value="1"/>
</dbReference>
<dbReference type="EC" id="3.1.1.17" evidence="5"/>
<dbReference type="InterPro" id="IPR051262">
    <property type="entry name" value="SMP-30/CGR1_Lactonase"/>
</dbReference>
<dbReference type="GO" id="GO:0046872">
    <property type="term" value="F:metal ion binding"/>
    <property type="evidence" value="ECO:0007669"/>
    <property type="project" value="UniProtKB-KW"/>
</dbReference>
<keyword evidence="3" id="KW-0862">Zinc</keyword>
<dbReference type="Proteomes" id="UP000319817">
    <property type="component" value="Chromosome"/>
</dbReference>
<dbReference type="PANTHER" id="PTHR47572:SF4">
    <property type="entry name" value="LACTONASE DRP35"/>
    <property type="match status" value="1"/>
</dbReference>
<comment type="cofactor">
    <cofactor evidence="3">
        <name>Zn(2+)</name>
        <dbReference type="ChEBI" id="CHEBI:29105"/>
    </cofactor>
    <text evidence="3">Binds 1 divalent metal cation per subunit.</text>
</comment>
<keyword evidence="6" id="KW-1185">Reference proteome</keyword>
<dbReference type="RefSeq" id="WP_419189742.1">
    <property type="nucleotide sequence ID" value="NZ_CP036526.1"/>
</dbReference>
<accession>A0A517NQH4</accession>
<name>A0A517NQH4_9BACT</name>
<feature type="binding site" evidence="3">
    <location>
        <position position="261"/>
    </location>
    <ligand>
        <name>a divalent metal cation</name>
        <dbReference type="ChEBI" id="CHEBI:60240"/>
    </ligand>
</feature>
<keyword evidence="3" id="KW-0479">Metal-binding</keyword>
<organism evidence="5 6">
    <name type="scientific">Stieleria marina</name>
    <dbReference type="NCBI Taxonomy" id="1930275"/>
    <lineage>
        <taxon>Bacteria</taxon>
        <taxon>Pseudomonadati</taxon>
        <taxon>Planctomycetota</taxon>
        <taxon>Planctomycetia</taxon>
        <taxon>Pirellulales</taxon>
        <taxon>Pirellulaceae</taxon>
        <taxon>Stieleria</taxon>
    </lineage>
</organism>
<evidence type="ECO:0000259" key="4">
    <source>
        <dbReference type="Pfam" id="PF08450"/>
    </source>
</evidence>
<dbReference type="GO" id="GO:0004341">
    <property type="term" value="F:gluconolactonase activity"/>
    <property type="evidence" value="ECO:0007669"/>
    <property type="project" value="UniProtKB-EC"/>
</dbReference>
<dbReference type="Gene3D" id="2.120.10.30">
    <property type="entry name" value="TolB, C-terminal domain"/>
    <property type="match status" value="1"/>
</dbReference>
<feature type="binding site" evidence="3">
    <location>
        <position position="208"/>
    </location>
    <ligand>
        <name>a divalent metal cation</name>
        <dbReference type="ChEBI" id="CHEBI:60240"/>
    </ligand>
</feature>
<feature type="binding site" evidence="3">
    <location>
        <position position="72"/>
    </location>
    <ligand>
        <name>a divalent metal cation</name>
        <dbReference type="ChEBI" id="CHEBI:60240"/>
    </ligand>
</feature>
<protein>
    <submittedName>
        <fullName evidence="5">Gluconolactonase</fullName>
        <ecNumber evidence="5">3.1.1.17</ecNumber>
    </submittedName>
</protein>
<dbReference type="AlphaFoldDB" id="A0A517NQH4"/>
<evidence type="ECO:0000313" key="5">
    <source>
        <dbReference type="EMBL" id="QDT09377.1"/>
    </source>
</evidence>
<evidence type="ECO:0000256" key="1">
    <source>
        <dbReference type="ARBA" id="ARBA00022801"/>
    </source>
</evidence>
<dbReference type="PANTHER" id="PTHR47572">
    <property type="entry name" value="LIPOPROTEIN-RELATED"/>
    <property type="match status" value="1"/>
</dbReference>
<feature type="domain" description="SMP-30/Gluconolactonase/LRE-like region" evidence="4">
    <location>
        <begin position="70"/>
        <end position="315"/>
    </location>
</feature>
<feature type="binding site" evidence="3">
    <location>
        <position position="158"/>
    </location>
    <ligand>
        <name>substrate</name>
    </ligand>
</feature>
<gene>
    <name evidence="5" type="primary">gnl_1</name>
    <name evidence="5" type="ORF">K239x_13230</name>
</gene>
<dbReference type="PRINTS" id="PR01790">
    <property type="entry name" value="SMP30FAMILY"/>
</dbReference>
<dbReference type="InterPro" id="IPR013658">
    <property type="entry name" value="SGL"/>
</dbReference>
<reference evidence="5 6" key="1">
    <citation type="submission" date="2019-02" db="EMBL/GenBank/DDBJ databases">
        <title>Deep-cultivation of Planctomycetes and their phenomic and genomic characterization uncovers novel biology.</title>
        <authorList>
            <person name="Wiegand S."/>
            <person name="Jogler M."/>
            <person name="Boedeker C."/>
            <person name="Pinto D."/>
            <person name="Vollmers J."/>
            <person name="Rivas-Marin E."/>
            <person name="Kohn T."/>
            <person name="Peeters S.H."/>
            <person name="Heuer A."/>
            <person name="Rast P."/>
            <person name="Oberbeckmann S."/>
            <person name="Bunk B."/>
            <person name="Jeske O."/>
            <person name="Meyerdierks A."/>
            <person name="Storesund J.E."/>
            <person name="Kallscheuer N."/>
            <person name="Luecker S."/>
            <person name="Lage O.M."/>
            <person name="Pohl T."/>
            <person name="Merkel B.J."/>
            <person name="Hornburger P."/>
            <person name="Mueller R.-W."/>
            <person name="Bruemmer F."/>
            <person name="Labrenz M."/>
            <person name="Spormann A.M."/>
            <person name="Op den Camp H."/>
            <person name="Overmann J."/>
            <person name="Amann R."/>
            <person name="Jetten M.S.M."/>
            <person name="Mascher T."/>
            <person name="Medema M.H."/>
            <person name="Devos D.P."/>
            <person name="Kaster A.-K."/>
            <person name="Ovreas L."/>
            <person name="Rohde M."/>
            <person name="Galperin M.Y."/>
            <person name="Jogler C."/>
        </authorList>
    </citation>
    <scope>NUCLEOTIDE SEQUENCE [LARGE SCALE GENOMIC DNA]</scope>
    <source>
        <strain evidence="5 6">K23_9</strain>
    </source>
</reference>
<dbReference type="InterPro" id="IPR011042">
    <property type="entry name" value="6-blade_b-propeller_TolB-like"/>
</dbReference>
<dbReference type="SUPFAM" id="SSF63829">
    <property type="entry name" value="Calcium-dependent phosphotriesterase"/>
    <property type="match status" value="1"/>
</dbReference>
<feature type="active site" description="Proton donor/acceptor" evidence="2">
    <location>
        <position position="261"/>
    </location>
</feature>
<dbReference type="InterPro" id="IPR005511">
    <property type="entry name" value="SMP-30"/>
</dbReference>
<dbReference type="EMBL" id="CP036526">
    <property type="protein sequence ID" value="QDT09377.1"/>
    <property type="molecule type" value="Genomic_DNA"/>
</dbReference>
<evidence type="ECO:0000256" key="3">
    <source>
        <dbReference type="PIRSR" id="PIRSR605511-2"/>
    </source>
</evidence>
<evidence type="ECO:0000313" key="6">
    <source>
        <dbReference type="Proteomes" id="UP000319817"/>
    </source>
</evidence>
<keyword evidence="1 5" id="KW-0378">Hydrolase</keyword>
<proteinExistence type="predicted"/>
<evidence type="ECO:0000256" key="2">
    <source>
        <dbReference type="PIRSR" id="PIRSR605511-1"/>
    </source>
</evidence>
<sequence length="332" mass="35701">MQRDFGKRRSLNTVTHNVLVFPNQLMPTLRQFQTVACATATALLFVSTSPAQDLIKPVGDVVEVAAGFAFTEGPAWDPSDSSLYFTDIPNTTIYQLDASGKLSKFTTDSKHTNGLLITSDGRLLGCQMDGQVVQYDKATGNATVLANKFDGTRFNAPNDLIIDRQGGIYFTDPLFRAPMPLPQGIQAVYYISQSGEVTRVTESIAAPNGIGLSPDGKRLYVCPSQQSEMLVYDVAAGGKLENGRTFCKVKQPAGKSDTGADGIVLDQEGNVYITTHLGVEIFSPAGKSLGLVEFPQQPANVTLGGKDGKTMYVTARTALYKVTMPRSGLKPN</sequence>